<evidence type="ECO:0000256" key="1">
    <source>
        <dbReference type="ARBA" id="ARBA00022898"/>
    </source>
</evidence>
<dbReference type="GO" id="GO:0004375">
    <property type="term" value="F:glycine dehydrogenase (decarboxylating) activity"/>
    <property type="evidence" value="ECO:0007669"/>
    <property type="project" value="InterPro"/>
</dbReference>
<dbReference type="PANTHER" id="PTHR11773:SF1">
    <property type="entry name" value="GLYCINE DEHYDROGENASE (DECARBOXYLATING), MITOCHONDRIAL"/>
    <property type="match status" value="1"/>
</dbReference>
<dbReference type="InterPro" id="IPR015424">
    <property type="entry name" value="PyrdxlP-dep_Trfase"/>
</dbReference>
<dbReference type="InterPro" id="IPR020581">
    <property type="entry name" value="GDC_P"/>
</dbReference>
<dbReference type="EMBL" id="CAJMWW010000147">
    <property type="protein sequence ID" value="CAE6450864.1"/>
    <property type="molecule type" value="Genomic_DNA"/>
</dbReference>
<evidence type="ECO:0000313" key="5">
    <source>
        <dbReference type="Proteomes" id="UP000663841"/>
    </source>
</evidence>
<proteinExistence type="predicted"/>
<keyword evidence="2" id="KW-1133">Transmembrane helix</keyword>
<feature type="domain" description="Glycine dehydrogenase C-terminal" evidence="3">
    <location>
        <begin position="117"/>
        <end position="236"/>
    </location>
</feature>
<dbReference type="Pfam" id="PF04241">
    <property type="entry name" value="DUF423"/>
    <property type="match status" value="1"/>
</dbReference>
<feature type="transmembrane region" description="Helical" evidence="2">
    <location>
        <begin position="63"/>
        <end position="83"/>
    </location>
</feature>
<dbReference type="InterPro" id="IPR049316">
    <property type="entry name" value="GDC-P_C"/>
</dbReference>
<dbReference type="InterPro" id="IPR015422">
    <property type="entry name" value="PyrdxlP-dep_Trfase_small"/>
</dbReference>
<protein>
    <recommendedName>
        <fullName evidence="3">Glycine dehydrogenase C-terminal domain-containing protein</fullName>
    </recommendedName>
</protein>
<dbReference type="GO" id="GO:0019464">
    <property type="term" value="P:glycine decarboxylation via glycine cleavage system"/>
    <property type="evidence" value="ECO:0007669"/>
    <property type="project" value="TreeGrafter"/>
</dbReference>
<dbReference type="AlphaFoldDB" id="A0A8H3B8K5"/>
<feature type="non-terminal residue" evidence="4">
    <location>
        <position position="1"/>
    </location>
</feature>
<reference evidence="4" key="1">
    <citation type="submission" date="2021-01" db="EMBL/GenBank/DDBJ databases">
        <authorList>
            <person name="Kaushik A."/>
        </authorList>
    </citation>
    <scope>NUCLEOTIDE SEQUENCE</scope>
    <source>
        <strain evidence="4">AG3-T5</strain>
    </source>
</reference>
<evidence type="ECO:0000259" key="3">
    <source>
        <dbReference type="Pfam" id="PF21478"/>
    </source>
</evidence>
<accession>A0A8H3B8K5</accession>
<dbReference type="GO" id="GO:0016594">
    <property type="term" value="F:glycine binding"/>
    <property type="evidence" value="ECO:0007669"/>
    <property type="project" value="TreeGrafter"/>
</dbReference>
<dbReference type="GO" id="GO:0005739">
    <property type="term" value="C:mitochondrion"/>
    <property type="evidence" value="ECO:0007669"/>
    <property type="project" value="TreeGrafter"/>
</dbReference>
<dbReference type="InterPro" id="IPR006696">
    <property type="entry name" value="DUF423"/>
</dbReference>
<gene>
    <name evidence="4" type="ORF">RDB_LOCUS126211</name>
</gene>
<dbReference type="FunFam" id="3.90.1150.10:FF:000097">
    <property type="entry name" value="Glycine cleavage system P protein"/>
    <property type="match status" value="1"/>
</dbReference>
<keyword evidence="2" id="KW-0812">Transmembrane</keyword>
<comment type="caution">
    <text evidence="4">The sequence shown here is derived from an EMBL/GenBank/DDBJ whole genome shotgun (WGS) entry which is preliminary data.</text>
</comment>
<dbReference type="GO" id="GO:0005960">
    <property type="term" value="C:glycine cleavage complex"/>
    <property type="evidence" value="ECO:0007669"/>
    <property type="project" value="TreeGrafter"/>
</dbReference>
<organism evidence="4 5">
    <name type="scientific">Rhizoctonia solani</name>
    <dbReference type="NCBI Taxonomy" id="456999"/>
    <lineage>
        <taxon>Eukaryota</taxon>
        <taxon>Fungi</taxon>
        <taxon>Dikarya</taxon>
        <taxon>Basidiomycota</taxon>
        <taxon>Agaricomycotina</taxon>
        <taxon>Agaricomycetes</taxon>
        <taxon>Cantharellales</taxon>
        <taxon>Ceratobasidiaceae</taxon>
        <taxon>Rhizoctonia</taxon>
    </lineage>
</organism>
<dbReference type="Proteomes" id="UP000663841">
    <property type="component" value="Unassembled WGS sequence"/>
</dbReference>
<evidence type="ECO:0000256" key="2">
    <source>
        <dbReference type="SAM" id="Phobius"/>
    </source>
</evidence>
<dbReference type="Gene3D" id="3.90.1150.10">
    <property type="entry name" value="Aspartate Aminotransferase, domain 1"/>
    <property type="match status" value="1"/>
</dbReference>
<dbReference type="PANTHER" id="PTHR11773">
    <property type="entry name" value="GLYCINE DEHYDROGENASE, DECARBOXYLATING"/>
    <property type="match status" value="1"/>
</dbReference>
<dbReference type="Pfam" id="PF21478">
    <property type="entry name" value="GcvP2_C"/>
    <property type="match status" value="1"/>
</dbReference>
<dbReference type="SUPFAM" id="SSF53383">
    <property type="entry name" value="PLP-dependent transferases"/>
    <property type="match status" value="1"/>
</dbReference>
<sequence length="256" mass="28650">MLWCDDLRPLLRLRFSGALALFTRQGILPAQIDSWRTASHYVIINGVALLAISLHPKFSTHRFAGPAIALGTALFPGSIYLLVLKKEQCNAAHIVEEASTLASVSLNVLHPSSPAIRLALLNANYIAHRLAGHYSLKYKNDKGRVAHELLIDLAEFEKKAGLKVMDFAKRLQDYGFHPPTCSWPISTAMLIEPTESESLHEIDRFCEAMIQIRKEAEDIITSAQPRDNNLIKNAPHPISVILKQRKFWLTVGRVDD</sequence>
<evidence type="ECO:0000313" key="4">
    <source>
        <dbReference type="EMBL" id="CAE6450864.1"/>
    </source>
</evidence>
<name>A0A8H3B8K5_9AGAM</name>
<dbReference type="OrthoDB" id="3352408at2759"/>
<keyword evidence="1" id="KW-0663">Pyridoxal phosphate</keyword>
<dbReference type="GO" id="GO:0030170">
    <property type="term" value="F:pyridoxal phosphate binding"/>
    <property type="evidence" value="ECO:0007669"/>
    <property type="project" value="TreeGrafter"/>
</dbReference>
<keyword evidence="2" id="KW-0472">Membrane</keyword>